<dbReference type="PROSITE" id="PS50893">
    <property type="entry name" value="ABC_TRANSPORTER_2"/>
    <property type="match status" value="1"/>
</dbReference>
<dbReference type="Pfam" id="PF00528">
    <property type="entry name" value="BPD_transp_1"/>
    <property type="match status" value="1"/>
</dbReference>
<protein>
    <submittedName>
        <fullName evidence="16">Dipeptide/oligopeptide/nickel ABC transporter permease/ATP-binding protein</fullName>
    </submittedName>
</protein>
<sequence length="590" mass="62170">MTVSLSSEPASATPTVRGAVARRFFKNPLGLTSFTVLCLIVIISVFGRLLAPHDPGVPRLDQINAAPNAVYLLGGDGSGRDILSRLLVASQLTLIGAVTVGVVAILVGLSTGLLAGYFGRGFDATFSWFSNALLAVPSIIILVALYTAIGPNTVVTMAVFGVLISPFLFRLMRNIVISVKGELYVDAARVSGVSSARIMSRHILAAVRGIVVIAAVGMIGAGIMIQAGLEFLGLGSPSEPTWGGMLNDAFLNIFRSPWGILWPGLAIGITTAALGLIANALRDALEDADAAVAPRTAVPNGGNSDDSVEGPRITIDPHASHVLSVRDLSISYGLPGGGQKNVVRGVDLNVDRGEILGIVGESGSGKTQTVFAVLGLLPDAARITRGQIVMGVRADTKAVTASAVRGTHIGYVPQEPMSNLDPSFTLGSQLVEPLTRRMGMSRRAATAHTLELFRRVGLSDPQRTFRSYPHEISGGMAQRILIAGAIASDPELLIADEPTSSLDVTVQADILELLRDLQSERGMGMILVTHSLGVVADICNRVAVMKSGEIVETATVEELFRNPQQEYTRTLLGSTLDDKPGRSTYLETAR</sequence>
<evidence type="ECO:0000256" key="2">
    <source>
        <dbReference type="ARBA" id="ARBA00004202"/>
    </source>
</evidence>
<dbReference type="GO" id="GO:0016887">
    <property type="term" value="F:ATP hydrolysis activity"/>
    <property type="evidence" value="ECO:0007669"/>
    <property type="project" value="InterPro"/>
</dbReference>
<evidence type="ECO:0000256" key="9">
    <source>
        <dbReference type="ARBA" id="ARBA00022840"/>
    </source>
</evidence>
<keyword evidence="8" id="KW-0547">Nucleotide-binding</keyword>
<feature type="transmembrane region" description="Helical" evidence="13">
    <location>
        <begin position="128"/>
        <end position="149"/>
    </location>
</feature>
<feature type="transmembrane region" description="Helical" evidence="13">
    <location>
        <begin position="94"/>
        <end position="116"/>
    </location>
</feature>
<evidence type="ECO:0000256" key="13">
    <source>
        <dbReference type="RuleBase" id="RU363032"/>
    </source>
</evidence>
<dbReference type="InterPro" id="IPR000515">
    <property type="entry name" value="MetI-like"/>
</dbReference>
<keyword evidence="12 13" id="KW-0472">Membrane</keyword>
<accession>A0A5J5IX99</accession>
<dbReference type="AlphaFoldDB" id="A0A5J5IX99"/>
<keyword evidence="5" id="KW-1003">Cell membrane</keyword>
<organism evidence="16 17">
    <name type="scientific">Microbacterium rhizomatis</name>
    <dbReference type="NCBI Taxonomy" id="1631477"/>
    <lineage>
        <taxon>Bacteria</taxon>
        <taxon>Bacillati</taxon>
        <taxon>Actinomycetota</taxon>
        <taxon>Actinomycetes</taxon>
        <taxon>Micrococcales</taxon>
        <taxon>Microbacteriaceae</taxon>
        <taxon>Microbacterium</taxon>
    </lineage>
</organism>
<feature type="domain" description="ABC transporter" evidence="14">
    <location>
        <begin position="325"/>
        <end position="572"/>
    </location>
</feature>
<keyword evidence="17" id="KW-1185">Reference proteome</keyword>
<evidence type="ECO:0000256" key="10">
    <source>
        <dbReference type="ARBA" id="ARBA00022967"/>
    </source>
</evidence>
<comment type="subcellular location">
    <subcellularLocation>
        <location evidence="13">Cell membrane</location>
        <topology evidence="13">Multi-pass membrane protein</topology>
    </subcellularLocation>
    <subcellularLocation>
        <location evidence="2">Cell membrane</location>
        <topology evidence="2">Peripheral membrane protein</topology>
    </subcellularLocation>
    <subcellularLocation>
        <location evidence="1">Membrane</location>
        <topology evidence="1">Multi-pass membrane protein</topology>
    </subcellularLocation>
</comment>
<dbReference type="GO" id="GO:0005886">
    <property type="term" value="C:plasma membrane"/>
    <property type="evidence" value="ECO:0007669"/>
    <property type="project" value="UniProtKB-SubCell"/>
</dbReference>
<keyword evidence="4 13" id="KW-0813">Transport</keyword>
<evidence type="ECO:0000256" key="12">
    <source>
        <dbReference type="ARBA" id="ARBA00023136"/>
    </source>
</evidence>
<dbReference type="InterPro" id="IPR003593">
    <property type="entry name" value="AAA+_ATPase"/>
</dbReference>
<dbReference type="InterPro" id="IPR027417">
    <property type="entry name" value="P-loop_NTPase"/>
</dbReference>
<comment type="similarity">
    <text evidence="3">Belongs to the ABC transporter superfamily.</text>
</comment>
<evidence type="ECO:0000259" key="15">
    <source>
        <dbReference type="PROSITE" id="PS50928"/>
    </source>
</evidence>
<dbReference type="PANTHER" id="PTHR43297:SF14">
    <property type="entry name" value="ATPASE AAA-TYPE CORE DOMAIN-CONTAINING PROTEIN"/>
    <property type="match status" value="1"/>
</dbReference>
<dbReference type="SUPFAM" id="SSF52540">
    <property type="entry name" value="P-loop containing nucleoside triphosphate hydrolases"/>
    <property type="match status" value="1"/>
</dbReference>
<dbReference type="Pfam" id="PF12911">
    <property type="entry name" value="OppC_N"/>
    <property type="match status" value="1"/>
</dbReference>
<evidence type="ECO:0000313" key="16">
    <source>
        <dbReference type="EMBL" id="KAA9105875.1"/>
    </source>
</evidence>
<evidence type="ECO:0000256" key="6">
    <source>
        <dbReference type="ARBA" id="ARBA00022519"/>
    </source>
</evidence>
<evidence type="ECO:0000256" key="5">
    <source>
        <dbReference type="ARBA" id="ARBA00022475"/>
    </source>
</evidence>
<dbReference type="PROSITE" id="PS00211">
    <property type="entry name" value="ABC_TRANSPORTER_1"/>
    <property type="match status" value="1"/>
</dbReference>
<keyword evidence="7 13" id="KW-0812">Transmembrane</keyword>
<dbReference type="SMART" id="SM00382">
    <property type="entry name" value="AAA"/>
    <property type="match status" value="1"/>
</dbReference>
<dbReference type="Proteomes" id="UP000325827">
    <property type="component" value="Unassembled WGS sequence"/>
</dbReference>
<evidence type="ECO:0000256" key="7">
    <source>
        <dbReference type="ARBA" id="ARBA00022692"/>
    </source>
</evidence>
<dbReference type="PROSITE" id="PS50928">
    <property type="entry name" value="ABC_TM1"/>
    <property type="match status" value="1"/>
</dbReference>
<feature type="transmembrane region" description="Helical" evidence="13">
    <location>
        <begin position="29"/>
        <end position="51"/>
    </location>
</feature>
<comment type="similarity">
    <text evidence="13">Belongs to the binding-protein-dependent transport system permease family.</text>
</comment>
<dbReference type="InterPro" id="IPR017871">
    <property type="entry name" value="ABC_transporter-like_CS"/>
</dbReference>
<dbReference type="InterPro" id="IPR035906">
    <property type="entry name" value="MetI-like_sf"/>
</dbReference>
<dbReference type="CDD" id="cd03257">
    <property type="entry name" value="ABC_NikE_OppD_transporters"/>
    <property type="match status" value="1"/>
</dbReference>
<comment type="caution">
    <text evidence="16">The sequence shown here is derived from an EMBL/GenBank/DDBJ whole genome shotgun (WGS) entry which is preliminary data.</text>
</comment>
<evidence type="ECO:0000256" key="4">
    <source>
        <dbReference type="ARBA" id="ARBA00022448"/>
    </source>
</evidence>
<dbReference type="CDD" id="cd06261">
    <property type="entry name" value="TM_PBP2"/>
    <property type="match status" value="1"/>
</dbReference>
<dbReference type="InterPro" id="IPR025966">
    <property type="entry name" value="OppC_N"/>
</dbReference>
<evidence type="ECO:0000256" key="1">
    <source>
        <dbReference type="ARBA" id="ARBA00004141"/>
    </source>
</evidence>
<evidence type="ECO:0000256" key="11">
    <source>
        <dbReference type="ARBA" id="ARBA00022989"/>
    </source>
</evidence>
<keyword evidence="10" id="KW-1278">Translocase</keyword>
<dbReference type="RefSeq" id="WP_150450017.1">
    <property type="nucleotide sequence ID" value="NZ_VYSA01000004.1"/>
</dbReference>
<feature type="domain" description="ABC transmembrane type-1" evidence="15">
    <location>
        <begin position="94"/>
        <end position="282"/>
    </location>
</feature>
<feature type="transmembrane region" description="Helical" evidence="13">
    <location>
        <begin position="260"/>
        <end position="281"/>
    </location>
</feature>
<evidence type="ECO:0000259" key="14">
    <source>
        <dbReference type="PROSITE" id="PS50893"/>
    </source>
</evidence>
<feature type="transmembrane region" description="Helical" evidence="13">
    <location>
        <begin position="205"/>
        <end position="229"/>
    </location>
</feature>
<keyword evidence="9 16" id="KW-0067">ATP-binding</keyword>
<evidence type="ECO:0000256" key="3">
    <source>
        <dbReference type="ARBA" id="ARBA00005417"/>
    </source>
</evidence>
<dbReference type="PANTHER" id="PTHR43297">
    <property type="entry name" value="OLIGOPEPTIDE TRANSPORT ATP-BINDING PROTEIN APPD"/>
    <property type="match status" value="1"/>
</dbReference>
<name>A0A5J5IX99_9MICO</name>
<keyword evidence="11 13" id="KW-1133">Transmembrane helix</keyword>
<dbReference type="Gene3D" id="1.10.3720.10">
    <property type="entry name" value="MetI-like"/>
    <property type="match status" value="1"/>
</dbReference>
<dbReference type="GO" id="GO:0055085">
    <property type="term" value="P:transmembrane transport"/>
    <property type="evidence" value="ECO:0007669"/>
    <property type="project" value="InterPro"/>
</dbReference>
<dbReference type="OrthoDB" id="3677453at2"/>
<feature type="transmembrane region" description="Helical" evidence="13">
    <location>
        <begin position="155"/>
        <end position="172"/>
    </location>
</feature>
<dbReference type="SUPFAM" id="SSF161098">
    <property type="entry name" value="MetI-like"/>
    <property type="match status" value="1"/>
</dbReference>
<dbReference type="GO" id="GO:0005524">
    <property type="term" value="F:ATP binding"/>
    <property type="evidence" value="ECO:0007669"/>
    <property type="project" value="UniProtKB-KW"/>
</dbReference>
<proteinExistence type="inferred from homology"/>
<dbReference type="EMBL" id="VYSA01000004">
    <property type="protein sequence ID" value="KAA9105875.1"/>
    <property type="molecule type" value="Genomic_DNA"/>
</dbReference>
<reference evidence="17" key="1">
    <citation type="submission" date="2019-09" db="EMBL/GenBank/DDBJ databases">
        <title>Mumia zhuanghuii sp. nov. isolated from the intestinal contents of plateau pika (Ochotona curzoniae) in the Qinghai-Tibet plateau of China.</title>
        <authorList>
            <person name="Tian Z."/>
        </authorList>
    </citation>
    <scope>NUCLEOTIDE SEQUENCE [LARGE SCALE GENOMIC DNA]</scope>
    <source>
        <strain evidence="17">JCM 30598</strain>
    </source>
</reference>
<gene>
    <name evidence="16" type="ORF">F6B43_16030</name>
</gene>
<keyword evidence="6" id="KW-0997">Cell inner membrane</keyword>
<evidence type="ECO:0000313" key="17">
    <source>
        <dbReference type="Proteomes" id="UP000325827"/>
    </source>
</evidence>
<dbReference type="Pfam" id="PF00005">
    <property type="entry name" value="ABC_tran"/>
    <property type="match status" value="1"/>
</dbReference>
<dbReference type="InterPro" id="IPR050388">
    <property type="entry name" value="ABC_Ni/Peptide_Import"/>
</dbReference>
<dbReference type="Gene3D" id="3.40.50.300">
    <property type="entry name" value="P-loop containing nucleotide triphosphate hydrolases"/>
    <property type="match status" value="1"/>
</dbReference>
<dbReference type="InterPro" id="IPR003439">
    <property type="entry name" value="ABC_transporter-like_ATP-bd"/>
</dbReference>
<evidence type="ECO:0000256" key="8">
    <source>
        <dbReference type="ARBA" id="ARBA00022741"/>
    </source>
</evidence>